<evidence type="ECO:0000313" key="2">
    <source>
        <dbReference type="Proteomes" id="UP000823388"/>
    </source>
</evidence>
<protein>
    <submittedName>
        <fullName evidence="1">Uncharacterized protein</fullName>
    </submittedName>
</protein>
<accession>A0A8T0U7Q2</accession>
<name>A0A8T0U7Q2_PANVG</name>
<dbReference type="EMBL" id="CM029042">
    <property type="protein sequence ID" value="KAG2620131.1"/>
    <property type="molecule type" value="Genomic_DNA"/>
</dbReference>
<organism evidence="1 2">
    <name type="scientific">Panicum virgatum</name>
    <name type="common">Blackwell switchgrass</name>
    <dbReference type="NCBI Taxonomy" id="38727"/>
    <lineage>
        <taxon>Eukaryota</taxon>
        <taxon>Viridiplantae</taxon>
        <taxon>Streptophyta</taxon>
        <taxon>Embryophyta</taxon>
        <taxon>Tracheophyta</taxon>
        <taxon>Spermatophyta</taxon>
        <taxon>Magnoliopsida</taxon>
        <taxon>Liliopsida</taxon>
        <taxon>Poales</taxon>
        <taxon>Poaceae</taxon>
        <taxon>PACMAD clade</taxon>
        <taxon>Panicoideae</taxon>
        <taxon>Panicodae</taxon>
        <taxon>Paniceae</taxon>
        <taxon>Panicinae</taxon>
        <taxon>Panicum</taxon>
        <taxon>Panicum sect. Hiantes</taxon>
    </lineage>
</organism>
<dbReference type="Proteomes" id="UP000823388">
    <property type="component" value="Chromosome 3N"/>
</dbReference>
<dbReference type="AlphaFoldDB" id="A0A8T0U7Q2"/>
<gene>
    <name evidence="1" type="ORF">PVAP13_3NG150000</name>
</gene>
<comment type="caution">
    <text evidence="1">The sequence shown here is derived from an EMBL/GenBank/DDBJ whole genome shotgun (WGS) entry which is preliminary data.</text>
</comment>
<sequence length="359" mass="38766">MLGVAARKTKGIDDGGGTASRFVHQQTGAKYDYASVEYWNAIQDPDKLVSAGRRTPELALEVAKELVQSIVEHTSSSSDGESSKAMDDAGYKATVQCSFDLNVAIKKEVDDSAESGLLESVLKVSLEGNAQMPHAPTVEPHQGEASAPHSATAPLQALLGLPSFVVVFTGMFVHSIKLPAAFSATNFSEIHPAVVLRGDSVVETLATPTQKWHSLVVPRVKPRLKPRFPGSHRQHSHEASERIVTGDIGHFVLVEPHRLVMKLYGPDGELKPLASRPLVWNLFLAYGNEEEAQQPVGGHGGAPEIVGEPANAAQDHFVPGHILGMRYILAQRLEMSAPLMQTLHDVWVTKAPAFPMYAC</sequence>
<reference evidence="1" key="1">
    <citation type="submission" date="2020-05" db="EMBL/GenBank/DDBJ databases">
        <title>WGS assembly of Panicum virgatum.</title>
        <authorList>
            <person name="Lovell J.T."/>
            <person name="Jenkins J."/>
            <person name="Shu S."/>
            <person name="Juenger T.E."/>
            <person name="Schmutz J."/>
        </authorList>
    </citation>
    <scope>NUCLEOTIDE SEQUENCE</scope>
    <source>
        <strain evidence="1">AP13</strain>
    </source>
</reference>
<evidence type="ECO:0000313" key="1">
    <source>
        <dbReference type="EMBL" id="KAG2620131.1"/>
    </source>
</evidence>
<keyword evidence="2" id="KW-1185">Reference proteome</keyword>
<proteinExistence type="predicted"/>